<reference evidence="2" key="1">
    <citation type="submission" date="2016-08" db="EMBL/GenBank/DDBJ databases">
        <authorList>
            <person name="Varghese N."/>
            <person name="Submissions Spin"/>
        </authorList>
    </citation>
    <scope>NUCLEOTIDE SEQUENCE [LARGE SCALE GENOMIC DNA]</scope>
    <source>
        <strain evidence="2">ERR11</strain>
    </source>
</reference>
<accession>A0A1C3VCH9</accession>
<evidence type="ECO:0000313" key="1">
    <source>
        <dbReference type="EMBL" id="SCB25388.1"/>
    </source>
</evidence>
<dbReference type="EMBL" id="FMAI01000004">
    <property type="protein sequence ID" value="SCB25388.1"/>
    <property type="molecule type" value="Genomic_DNA"/>
</dbReference>
<keyword evidence="2" id="KW-1185">Reference proteome</keyword>
<proteinExistence type="predicted"/>
<dbReference type="Proteomes" id="UP000199184">
    <property type="component" value="Unassembled WGS sequence"/>
</dbReference>
<evidence type="ECO:0000313" key="2">
    <source>
        <dbReference type="Proteomes" id="UP000199184"/>
    </source>
</evidence>
<gene>
    <name evidence="1" type="ORF">GA0061098_100433</name>
</gene>
<sequence>MQIDTRMGARMHACYAVACCNCRPESLPFSLCFHFRRKGFFSSYSISERDIPQSRSSRSLIATS</sequence>
<name>A0A1C3VCH9_9BRAD</name>
<organism evidence="1 2">
    <name type="scientific">Bradyrhizobium shewense</name>
    <dbReference type="NCBI Taxonomy" id="1761772"/>
    <lineage>
        <taxon>Bacteria</taxon>
        <taxon>Pseudomonadati</taxon>
        <taxon>Pseudomonadota</taxon>
        <taxon>Alphaproteobacteria</taxon>
        <taxon>Hyphomicrobiales</taxon>
        <taxon>Nitrobacteraceae</taxon>
        <taxon>Bradyrhizobium</taxon>
    </lineage>
</organism>
<dbReference type="AlphaFoldDB" id="A0A1C3VCH9"/>
<protein>
    <submittedName>
        <fullName evidence="1">Uncharacterized protein</fullName>
    </submittedName>
</protein>